<feature type="transmembrane region" description="Helical" evidence="1">
    <location>
        <begin position="121"/>
        <end position="144"/>
    </location>
</feature>
<keyword evidence="1" id="KW-1133">Transmembrane helix</keyword>
<feature type="transmembrane region" description="Helical" evidence="1">
    <location>
        <begin position="54"/>
        <end position="77"/>
    </location>
</feature>
<evidence type="ECO:0008006" key="4">
    <source>
        <dbReference type="Google" id="ProtNLM"/>
    </source>
</evidence>
<evidence type="ECO:0000313" key="3">
    <source>
        <dbReference type="Proteomes" id="UP001382455"/>
    </source>
</evidence>
<dbReference type="Proteomes" id="UP001382455">
    <property type="component" value="Unassembled WGS sequence"/>
</dbReference>
<keyword evidence="1" id="KW-0812">Transmembrane</keyword>
<accession>A0ABU8EX38</accession>
<dbReference type="EMBL" id="JBAWKS010000002">
    <property type="protein sequence ID" value="MEI4551542.1"/>
    <property type="molecule type" value="Genomic_DNA"/>
</dbReference>
<gene>
    <name evidence="2" type="ORF">WAE96_17840</name>
</gene>
<name>A0ABU8EX38_9GAMM</name>
<proteinExistence type="predicted"/>
<reference evidence="2 3" key="1">
    <citation type="submission" date="2023-12" db="EMBL/GenBank/DDBJ databases">
        <title>Friends and Foes: Symbiotic and Algicidal bacterial influence on Karenia brevis blooms.</title>
        <authorList>
            <person name="Fei C."/>
            <person name="Mohamed A.R."/>
            <person name="Booker A."/>
            <person name="Arshad M."/>
            <person name="Klass S."/>
            <person name="Ahn S."/>
            <person name="Gilbert P.M."/>
            <person name="Heil C.A."/>
            <person name="Martinez J.M."/>
            <person name="Amin S.A."/>
        </authorList>
    </citation>
    <scope>NUCLEOTIDE SEQUENCE [LARGE SCALE GENOMIC DNA]</scope>
    <source>
        <strain evidence="2 3">CE15</strain>
    </source>
</reference>
<keyword evidence="1" id="KW-0472">Membrane</keyword>
<organism evidence="2 3">
    <name type="scientific">Pseudoalteromonas spongiae</name>
    <dbReference type="NCBI Taxonomy" id="298657"/>
    <lineage>
        <taxon>Bacteria</taxon>
        <taxon>Pseudomonadati</taxon>
        <taxon>Pseudomonadota</taxon>
        <taxon>Gammaproteobacteria</taxon>
        <taxon>Alteromonadales</taxon>
        <taxon>Pseudoalteromonadaceae</taxon>
        <taxon>Pseudoalteromonas</taxon>
    </lineage>
</organism>
<keyword evidence="3" id="KW-1185">Reference proteome</keyword>
<feature type="transmembrane region" description="Helical" evidence="1">
    <location>
        <begin position="89"/>
        <end position="109"/>
    </location>
</feature>
<evidence type="ECO:0000256" key="1">
    <source>
        <dbReference type="SAM" id="Phobius"/>
    </source>
</evidence>
<protein>
    <recommendedName>
        <fullName evidence="4">DUF2231 domain-containing protein</fullName>
    </recommendedName>
</protein>
<evidence type="ECO:0000313" key="2">
    <source>
        <dbReference type="EMBL" id="MEI4551542.1"/>
    </source>
</evidence>
<sequence length="147" mass="15995">MLFLTRLLPSFLVAWLLSFTLASLFHSQYVVNQLVNVGVAVPLGDRLFIMAQDWLGMITTYGVIIAVALAIAFTVANWLSKKYAISRDVWFTFAGIAALATVLIAFELIMKINVIAGARGWGFYTQLLAGAAGGFVFSKVSAALTRK</sequence>
<comment type="caution">
    <text evidence="2">The sequence shown here is derived from an EMBL/GenBank/DDBJ whole genome shotgun (WGS) entry which is preliminary data.</text>
</comment>
<dbReference type="RefSeq" id="WP_336436505.1">
    <property type="nucleotide sequence ID" value="NZ_JBAWKS010000002.1"/>
</dbReference>